<reference evidence="5 6" key="1">
    <citation type="submission" date="2021-06" db="EMBL/GenBank/DDBJ databases">
        <title>Caerostris darwini draft genome.</title>
        <authorList>
            <person name="Kono N."/>
            <person name="Arakawa K."/>
        </authorList>
    </citation>
    <scope>NUCLEOTIDE SEQUENCE [LARGE SCALE GENOMIC DNA]</scope>
</reference>
<keyword evidence="2" id="KW-0456">Lyase</keyword>
<dbReference type="AlphaFoldDB" id="A0AAV4TXH5"/>
<feature type="transmembrane region" description="Helical" evidence="3">
    <location>
        <begin position="6"/>
        <end position="23"/>
    </location>
</feature>
<dbReference type="GO" id="GO:0004016">
    <property type="term" value="F:adenylate cyclase activity"/>
    <property type="evidence" value="ECO:0007669"/>
    <property type="project" value="TreeGrafter"/>
</dbReference>
<dbReference type="GO" id="GO:0000166">
    <property type="term" value="F:nucleotide binding"/>
    <property type="evidence" value="ECO:0007669"/>
    <property type="project" value="UniProtKB-KW"/>
</dbReference>
<name>A0AAV4TXH5_9ARAC</name>
<sequence>MLGANVLLFVCANLLGCLSYFFLERRQRRAFLETRQSLEAKLVLEEESQEQERLLLSVLPKHVAAEIREDLGAVVTGQFKKIYMSRHENVR</sequence>
<evidence type="ECO:0000313" key="5">
    <source>
        <dbReference type="EMBL" id="GIY50624.1"/>
    </source>
</evidence>
<dbReference type="GO" id="GO:0005886">
    <property type="term" value="C:plasma membrane"/>
    <property type="evidence" value="ECO:0007669"/>
    <property type="project" value="TreeGrafter"/>
</dbReference>
<evidence type="ECO:0000256" key="2">
    <source>
        <dbReference type="ARBA" id="ARBA00023239"/>
    </source>
</evidence>
<dbReference type="GO" id="GO:0006171">
    <property type="term" value="P:cAMP biosynthetic process"/>
    <property type="evidence" value="ECO:0007669"/>
    <property type="project" value="TreeGrafter"/>
</dbReference>
<dbReference type="InterPro" id="IPR032628">
    <property type="entry name" value="AC_N"/>
</dbReference>
<evidence type="ECO:0000256" key="1">
    <source>
        <dbReference type="ARBA" id="ARBA00022741"/>
    </source>
</evidence>
<keyword evidence="1" id="KW-0547">Nucleotide-binding</keyword>
<dbReference type="Proteomes" id="UP001054837">
    <property type="component" value="Unassembled WGS sequence"/>
</dbReference>
<keyword evidence="6" id="KW-1185">Reference proteome</keyword>
<keyword evidence="3" id="KW-1133">Transmembrane helix</keyword>
<dbReference type="Pfam" id="PF16214">
    <property type="entry name" value="AC_N"/>
    <property type="match status" value="1"/>
</dbReference>
<dbReference type="EMBL" id="BPLQ01010412">
    <property type="protein sequence ID" value="GIY50624.1"/>
    <property type="molecule type" value="Genomic_DNA"/>
</dbReference>
<comment type="caution">
    <text evidence="5">The sequence shown here is derived from an EMBL/GenBank/DDBJ whole genome shotgun (WGS) entry which is preliminary data.</text>
</comment>
<dbReference type="GO" id="GO:0007189">
    <property type="term" value="P:adenylate cyclase-activating G protein-coupled receptor signaling pathway"/>
    <property type="evidence" value="ECO:0007669"/>
    <property type="project" value="TreeGrafter"/>
</dbReference>
<feature type="domain" description="Adenylate cyclase N-terminal" evidence="4">
    <location>
        <begin position="2"/>
        <end position="73"/>
    </location>
</feature>
<dbReference type="PANTHER" id="PTHR45627">
    <property type="entry name" value="ADENYLATE CYCLASE TYPE 1"/>
    <property type="match status" value="1"/>
</dbReference>
<gene>
    <name evidence="5" type="primary">Adcy3</name>
    <name evidence="5" type="ORF">CDAR_469901</name>
</gene>
<evidence type="ECO:0000313" key="6">
    <source>
        <dbReference type="Proteomes" id="UP001054837"/>
    </source>
</evidence>
<organism evidence="5 6">
    <name type="scientific">Caerostris darwini</name>
    <dbReference type="NCBI Taxonomy" id="1538125"/>
    <lineage>
        <taxon>Eukaryota</taxon>
        <taxon>Metazoa</taxon>
        <taxon>Ecdysozoa</taxon>
        <taxon>Arthropoda</taxon>
        <taxon>Chelicerata</taxon>
        <taxon>Arachnida</taxon>
        <taxon>Araneae</taxon>
        <taxon>Araneomorphae</taxon>
        <taxon>Entelegynae</taxon>
        <taxon>Araneoidea</taxon>
        <taxon>Araneidae</taxon>
        <taxon>Caerostris</taxon>
    </lineage>
</organism>
<dbReference type="PANTHER" id="PTHR45627:SF30">
    <property type="entry name" value="ADENYLATE CYCLASE TYPE 3"/>
    <property type="match status" value="1"/>
</dbReference>
<evidence type="ECO:0000259" key="4">
    <source>
        <dbReference type="Pfam" id="PF16214"/>
    </source>
</evidence>
<evidence type="ECO:0000256" key="3">
    <source>
        <dbReference type="SAM" id="Phobius"/>
    </source>
</evidence>
<protein>
    <submittedName>
        <fullName evidence="5">Adenylate cyclase type 3</fullName>
    </submittedName>
</protein>
<accession>A0AAV4TXH5</accession>
<keyword evidence="3" id="KW-0472">Membrane</keyword>
<proteinExistence type="predicted"/>
<keyword evidence="3" id="KW-0812">Transmembrane</keyword>